<accession>A0A6N2Z629</accession>
<feature type="transmembrane region" description="Helical" evidence="7">
    <location>
        <begin position="273"/>
        <end position="290"/>
    </location>
</feature>
<dbReference type="SUPFAM" id="SSF103473">
    <property type="entry name" value="MFS general substrate transporter"/>
    <property type="match status" value="1"/>
</dbReference>
<gene>
    <name evidence="9" type="ORF">IBLFYP30_01077</name>
</gene>
<evidence type="ECO:0000256" key="1">
    <source>
        <dbReference type="ARBA" id="ARBA00004651"/>
    </source>
</evidence>
<dbReference type="EMBL" id="CACRUE010000010">
    <property type="protein sequence ID" value="VYT75055.1"/>
    <property type="molecule type" value="Genomic_DNA"/>
</dbReference>
<sequence>MINVKISKRDEIIFLISVSFFWFAQYVYIPYQTIYLTSINVTTSFIGIIVGAYGISQMLLRLPVGLSADIVRKHKYFIMIGGLSSGVASLFRIIIPNGFGFLVANLFSGLASAMWISFMVFYTGHFSKEEQQSATARVVMFNNIGMLMGFVASTLLYNTITMKGICILSVVGGLMTLLLSFNIKEENPQKGEHDISDLISICANKRLLLFSFIALIQQGVQLTTSMSFTNQVLGNLGASNTLIGISSIIYMISSVVFSALSSNNVFKGGPKKLIPTVLIIIAIYCVLVPSVNSIPIIMMLQILPGTSSGILFSCATSEAMKEVKPFQKSTAMGFFQAFYAIGMTTFPMMTGNLASRFSMSAGFLALAAIAICGCLIAVCFYKFEGRSKQIDKAI</sequence>
<evidence type="ECO:0000256" key="7">
    <source>
        <dbReference type="SAM" id="Phobius"/>
    </source>
</evidence>
<evidence type="ECO:0000256" key="4">
    <source>
        <dbReference type="ARBA" id="ARBA00022692"/>
    </source>
</evidence>
<evidence type="ECO:0000313" key="9">
    <source>
        <dbReference type="EMBL" id="VYT75055.1"/>
    </source>
</evidence>
<dbReference type="PANTHER" id="PTHR23517">
    <property type="entry name" value="RESISTANCE PROTEIN MDTM, PUTATIVE-RELATED-RELATED"/>
    <property type="match status" value="1"/>
</dbReference>
<dbReference type="GO" id="GO:0022857">
    <property type="term" value="F:transmembrane transporter activity"/>
    <property type="evidence" value="ECO:0007669"/>
    <property type="project" value="InterPro"/>
</dbReference>
<feature type="transmembrane region" description="Helical" evidence="7">
    <location>
        <begin position="296"/>
        <end position="317"/>
    </location>
</feature>
<feature type="transmembrane region" description="Helical" evidence="7">
    <location>
        <begin position="101"/>
        <end position="122"/>
    </location>
</feature>
<dbReference type="Gene3D" id="1.20.1250.20">
    <property type="entry name" value="MFS general substrate transporter like domains"/>
    <property type="match status" value="2"/>
</dbReference>
<feature type="transmembrane region" description="Helical" evidence="7">
    <location>
        <begin position="361"/>
        <end position="383"/>
    </location>
</feature>
<comment type="subcellular location">
    <subcellularLocation>
        <location evidence="1">Cell membrane</location>
        <topology evidence="1">Multi-pass membrane protein</topology>
    </subcellularLocation>
</comment>
<evidence type="ECO:0000256" key="3">
    <source>
        <dbReference type="ARBA" id="ARBA00022475"/>
    </source>
</evidence>
<proteinExistence type="predicted"/>
<organism evidence="9">
    <name type="scientific">Intestinibacter bartlettii</name>
    <dbReference type="NCBI Taxonomy" id="261299"/>
    <lineage>
        <taxon>Bacteria</taxon>
        <taxon>Bacillati</taxon>
        <taxon>Bacillota</taxon>
        <taxon>Clostridia</taxon>
        <taxon>Peptostreptococcales</taxon>
        <taxon>Peptostreptococcaceae</taxon>
        <taxon>Intestinibacter</taxon>
    </lineage>
</organism>
<keyword evidence="2" id="KW-0813">Transport</keyword>
<protein>
    <submittedName>
        <fullName evidence="9">Major Facilitator Superfamily protein</fullName>
    </submittedName>
</protein>
<dbReference type="GO" id="GO:0005886">
    <property type="term" value="C:plasma membrane"/>
    <property type="evidence" value="ECO:0007669"/>
    <property type="project" value="UniProtKB-SubCell"/>
</dbReference>
<reference evidence="9" key="1">
    <citation type="submission" date="2019-11" db="EMBL/GenBank/DDBJ databases">
        <authorList>
            <person name="Feng L."/>
        </authorList>
    </citation>
    <scope>NUCLEOTIDE SEQUENCE</scope>
    <source>
        <strain evidence="9">IbartlettiiLFYP30</strain>
    </source>
</reference>
<feature type="transmembrane region" description="Helical" evidence="7">
    <location>
        <begin position="207"/>
        <end position="229"/>
    </location>
</feature>
<dbReference type="InterPro" id="IPR020846">
    <property type="entry name" value="MFS_dom"/>
</dbReference>
<evidence type="ECO:0000259" key="8">
    <source>
        <dbReference type="PROSITE" id="PS50850"/>
    </source>
</evidence>
<feature type="domain" description="Major facilitator superfamily (MFS) profile" evidence="8">
    <location>
        <begin position="207"/>
        <end position="394"/>
    </location>
</feature>
<feature type="transmembrane region" description="Helical" evidence="7">
    <location>
        <begin position="35"/>
        <end position="55"/>
    </location>
</feature>
<feature type="transmembrane region" description="Helical" evidence="7">
    <location>
        <begin position="134"/>
        <end position="156"/>
    </location>
</feature>
<keyword evidence="6 7" id="KW-0472">Membrane</keyword>
<dbReference type="InterPro" id="IPR011701">
    <property type="entry name" value="MFS"/>
</dbReference>
<feature type="transmembrane region" description="Helical" evidence="7">
    <location>
        <begin position="329"/>
        <end position="349"/>
    </location>
</feature>
<dbReference type="AlphaFoldDB" id="A0A6N2Z629"/>
<evidence type="ECO:0000256" key="5">
    <source>
        <dbReference type="ARBA" id="ARBA00022989"/>
    </source>
</evidence>
<dbReference type="InterPro" id="IPR036259">
    <property type="entry name" value="MFS_trans_sf"/>
</dbReference>
<dbReference type="CDD" id="cd17490">
    <property type="entry name" value="MFS_YxlH_like"/>
    <property type="match status" value="1"/>
</dbReference>
<keyword evidence="5 7" id="KW-1133">Transmembrane helix</keyword>
<keyword evidence="4 7" id="KW-0812">Transmembrane</keyword>
<name>A0A6N2Z629_9FIRM</name>
<dbReference type="InterPro" id="IPR050171">
    <property type="entry name" value="MFS_Transporters"/>
</dbReference>
<feature type="transmembrane region" description="Helical" evidence="7">
    <location>
        <begin position="12"/>
        <end position="29"/>
    </location>
</feature>
<dbReference type="RefSeq" id="WP_156530611.1">
    <property type="nucleotide sequence ID" value="NZ_CACRUE010000010.1"/>
</dbReference>
<evidence type="ECO:0000256" key="6">
    <source>
        <dbReference type="ARBA" id="ARBA00023136"/>
    </source>
</evidence>
<dbReference type="Pfam" id="PF07690">
    <property type="entry name" value="MFS_1"/>
    <property type="match status" value="1"/>
</dbReference>
<dbReference type="PROSITE" id="PS50850">
    <property type="entry name" value="MFS"/>
    <property type="match status" value="1"/>
</dbReference>
<feature type="transmembrane region" description="Helical" evidence="7">
    <location>
        <begin position="76"/>
        <end position="95"/>
    </location>
</feature>
<dbReference type="PANTHER" id="PTHR23517:SF13">
    <property type="entry name" value="MAJOR FACILITATOR SUPERFAMILY MFS_1"/>
    <property type="match status" value="1"/>
</dbReference>
<keyword evidence="3" id="KW-1003">Cell membrane</keyword>
<evidence type="ECO:0000256" key="2">
    <source>
        <dbReference type="ARBA" id="ARBA00022448"/>
    </source>
</evidence>
<feature type="transmembrane region" description="Helical" evidence="7">
    <location>
        <begin position="162"/>
        <end position="181"/>
    </location>
</feature>
<feature type="transmembrane region" description="Helical" evidence="7">
    <location>
        <begin position="241"/>
        <end position="261"/>
    </location>
</feature>